<reference evidence="2" key="2">
    <citation type="journal article" date="2019" name="Genome Biol. Evol.">
        <title>Day and night: Metabolic profiles and evolutionary relationships of six axenic non-marine cyanobacteria.</title>
        <authorList>
            <person name="Will S.E."/>
            <person name="Henke P."/>
            <person name="Boedeker C."/>
            <person name="Huang S."/>
            <person name="Brinkmann H."/>
            <person name="Rohde M."/>
            <person name="Jarek M."/>
            <person name="Friedl T."/>
            <person name="Seufert S."/>
            <person name="Schumacher M."/>
            <person name="Overmann J."/>
            <person name="Neumann-Schaal M."/>
            <person name="Petersen J."/>
        </authorList>
    </citation>
    <scope>NUCLEOTIDE SEQUENCE [LARGE SCALE GENOMIC DNA]</scope>
    <source>
        <strain evidence="2">PCC 7102</strain>
    </source>
</reference>
<gene>
    <name evidence="2" type="ORF">DSM106972_054740</name>
</gene>
<keyword evidence="3" id="KW-1185">Reference proteome</keyword>
<protein>
    <recommendedName>
        <fullName evidence="4">Lipoprotein</fullName>
    </recommendedName>
</protein>
<accession>A0A3S1CK60</accession>
<reference evidence="2" key="1">
    <citation type="submission" date="2018-12" db="EMBL/GenBank/DDBJ databases">
        <authorList>
            <person name="Will S."/>
            <person name="Neumann-Schaal M."/>
            <person name="Henke P."/>
        </authorList>
    </citation>
    <scope>NUCLEOTIDE SEQUENCE</scope>
    <source>
        <strain evidence="2">PCC 7102</strain>
    </source>
</reference>
<organism evidence="2 3">
    <name type="scientific">Dulcicalothrix desertica PCC 7102</name>
    <dbReference type="NCBI Taxonomy" id="232991"/>
    <lineage>
        <taxon>Bacteria</taxon>
        <taxon>Bacillati</taxon>
        <taxon>Cyanobacteriota</taxon>
        <taxon>Cyanophyceae</taxon>
        <taxon>Nostocales</taxon>
        <taxon>Calotrichaceae</taxon>
        <taxon>Dulcicalothrix</taxon>
    </lineage>
</organism>
<comment type="caution">
    <text evidence="2">The sequence shown here is derived from an EMBL/GenBank/DDBJ whole genome shotgun (WGS) entry which is preliminary data.</text>
</comment>
<evidence type="ECO:0000313" key="2">
    <source>
        <dbReference type="EMBL" id="RUT03166.1"/>
    </source>
</evidence>
<dbReference type="RefSeq" id="WP_127083749.1">
    <property type="nucleotide sequence ID" value="NZ_RSCL01000014.1"/>
</dbReference>
<dbReference type="AlphaFoldDB" id="A0A3S1CK60"/>
<sequence>MNLVLKTSLLGIFLLTSSCSSPQKDVKQETSTSNNQSTQTEQVKEVKSTKAVPLAVKVPDKPKATTTNSVKSTNSSNKQMHLVVVSDDLRFFQHETPTYKSRKFEVNPDFPAPGNYTVFSDYDKQLTIQKIKIPGDVPLPTELEKFSNTKTLSNTKITLLAPESNLKSGQQVNLRFDLQDTKNKQPVKLQPYPNQKTLGNARLFIVRSSSPLKTTDYIPATLLQDSPDGQISFASSFPQKGTYKLWLQFNRNSKVNTADFWVDVK</sequence>
<name>A0A3S1CK60_9CYAN</name>
<feature type="region of interest" description="Disordered" evidence="1">
    <location>
        <begin position="22"/>
        <end position="48"/>
    </location>
</feature>
<proteinExistence type="predicted"/>
<dbReference type="OrthoDB" id="128043at2"/>
<dbReference type="EMBL" id="RSCL01000014">
    <property type="protein sequence ID" value="RUT03166.1"/>
    <property type="molecule type" value="Genomic_DNA"/>
</dbReference>
<feature type="compositionally biased region" description="Low complexity" evidence="1">
    <location>
        <begin position="29"/>
        <end position="41"/>
    </location>
</feature>
<evidence type="ECO:0000256" key="1">
    <source>
        <dbReference type="SAM" id="MobiDB-lite"/>
    </source>
</evidence>
<dbReference type="Proteomes" id="UP000271624">
    <property type="component" value="Unassembled WGS sequence"/>
</dbReference>
<dbReference type="PROSITE" id="PS51257">
    <property type="entry name" value="PROKAR_LIPOPROTEIN"/>
    <property type="match status" value="1"/>
</dbReference>
<evidence type="ECO:0000313" key="3">
    <source>
        <dbReference type="Proteomes" id="UP000271624"/>
    </source>
</evidence>
<evidence type="ECO:0008006" key="4">
    <source>
        <dbReference type="Google" id="ProtNLM"/>
    </source>
</evidence>